<dbReference type="EMBL" id="BSPB01000002">
    <property type="protein sequence ID" value="GLS12913.1"/>
    <property type="molecule type" value="Genomic_DNA"/>
</dbReference>
<dbReference type="GO" id="GO:0016740">
    <property type="term" value="F:transferase activity"/>
    <property type="evidence" value="ECO:0007669"/>
    <property type="project" value="UniProtKB-KW"/>
</dbReference>
<dbReference type="PANTHER" id="PTHR12526:SF600">
    <property type="entry name" value="GLYCOSYL TRANSFERASE GROUP 1"/>
    <property type="match status" value="1"/>
</dbReference>
<organism evidence="1 2">
    <name type="scientific">Hydrogenophaga electricum</name>
    <dbReference type="NCBI Taxonomy" id="1230953"/>
    <lineage>
        <taxon>Bacteria</taxon>
        <taxon>Pseudomonadati</taxon>
        <taxon>Pseudomonadota</taxon>
        <taxon>Betaproteobacteria</taxon>
        <taxon>Burkholderiales</taxon>
        <taxon>Comamonadaceae</taxon>
        <taxon>Hydrogenophaga</taxon>
    </lineage>
</organism>
<dbReference type="SUPFAM" id="SSF53756">
    <property type="entry name" value="UDP-Glycosyltransferase/glycogen phosphorylase"/>
    <property type="match status" value="1"/>
</dbReference>
<reference evidence="2" key="1">
    <citation type="journal article" date="2019" name="Int. J. Syst. Evol. Microbiol.">
        <title>The Global Catalogue of Microorganisms (GCM) 10K type strain sequencing project: providing services to taxonomists for standard genome sequencing and annotation.</title>
        <authorList>
            <consortium name="The Broad Institute Genomics Platform"/>
            <consortium name="The Broad Institute Genome Sequencing Center for Infectious Disease"/>
            <person name="Wu L."/>
            <person name="Ma J."/>
        </authorList>
    </citation>
    <scope>NUCLEOTIDE SEQUENCE [LARGE SCALE GENOMIC DNA]</scope>
    <source>
        <strain evidence="2">NBRC 109341</strain>
    </source>
</reference>
<protein>
    <submittedName>
        <fullName evidence="1">Glycosyl transferase family 1</fullName>
    </submittedName>
</protein>
<evidence type="ECO:0000313" key="1">
    <source>
        <dbReference type="EMBL" id="GLS12913.1"/>
    </source>
</evidence>
<dbReference type="CDD" id="cd03801">
    <property type="entry name" value="GT4_PimA-like"/>
    <property type="match status" value="1"/>
</dbReference>
<gene>
    <name evidence="1" type="ORF">GCM10007935_03410</name>
</gene>
<keyword evidence="1" id="KW-0808">Transferase</keyword>
<dbReference type="Pfam" id="PF13692">
    <property type="entry name" value="Glyco_trans_1_4"/>
    <property type="match status" value="1"/>
</dbReference>
<dbReference type="Proteomes" id="UP001156903">
    <property type="component" value="Unassembled WGS sequence"/>
</dbReference>
<dbReference type="Gene3D" id="3.40.50.2000">
    <property type="entry name" value="Glycogen Phosphorylase B"/>
    <property type="match status" value="1"/>
</dbReference>
<name>A0ABQ6BXJ8_9BURK</name>
<dbReference type="PANTHER" id="PTHR12526">
    <property type="entry name" value="GLYCOSYLTRANSFERASE"/>
    <property type="match status" value="1"/>
</dbReference>
<keyword evidence="2" id="KW-1185">Reference proteome</keyword>
<proteinExistence type="predicted"/>
<dbReference type="RefSeq" id="WP_284306392.1">
    <property type="nucleotide sequence ID" value="NZ_BSPB01000002.1"/>
</dbReference>
<accession>A0ABQ6BXJ8</accession>
<sequence length="399" mass="42984">MKPTSAPLFVSPVWPSTRGNGLAMRAAATLRLLAQRAGPVHLLVVPMYGAPVDAPEPAVAAWCRSWQAVPDPGPAAATDALAQWRREGDRPAWPQGWRSCHPAWQQRVAAAGAALAPSLILVFRFYLWPHLEALWPACPHATRWLDLDEMESTTLGRLADLHTLRGQVAEAARLRDEAQAYARMEAACLPQFDRVWASSALEAAHVRRHLPASAVAVLPNTVEGRQPCASRASTADARLLFVGTLGYLPNRDAVEHFCAHIWPLIRAAATRPVTFHVVGKGPAFGDLGPGVVVHGFVDDLTPLYAACDVVVVPLRAGGGTRIKILEAFSHQRPVVSTPMGAEGLLAQSGEHWLLADTDAAFAQACLHLLAQPQAGLRLAEGGYRFFREHHAADAVTLAD</sequence>
<comment type="caution">
    <text evidence="1">The sequence shown here is derived from an EMBL/GenBank/DDBJ whole genome shotgun (WGS) entry which is preliminary data.</text>
</comment>
<evidence type="ECO:0000313" key="2">
    <source>
        <dbReference type="Proteomes" id="UP001156903"/>
    </source>
</evidence>